<dbReference type="InterPro" id="IPR010982">
    <property type="entry name" value="Lambda_DNA-bd_dom_sf"/>
</dbReference>
<sequence>MRMNEIVGDWLRDKREEHGLTLDQIATASHRYGSGWTAGTLSYMEKGGSKADALPTLMILLATLNDLTNKDFKLADIFTDYGGAVGIAKGYSTSYENVASALHYEPVSFKHTNVDTLERMRREFEEEEARFAEEFPEFAGWLGKETKELGDDAVEVGLHMFIAPSHAPTFHPSHERSKRGIVANHFPTMAEARLETRLREANEDIFNIIERQMSNTDPITPEGFYVAAICDVLYGHSLDEEAAKRAGEGATPQKRGRVTRVLADEILDYMRKVAAKLED</sequence>
<dbReference type="GO" id="GO:0003677">
    <property type="term" value="F:DNA binding"/>
    <property type="evidence" value="ECO:0007669"/>
    <property type="project" value="InterPro"/>
</dbReference>
<dbReference type="EMBL" id="PCHB01000007">
    <property type="protein sequence ID" value="PKU97265.1"/>
    <property type="molecule type" value="Genomic_DNA"/>
</dbReference>
<gene>
    <name evidence="1" type="ORF">CQR56_0732</name>
</gene>
<evidence type="ECO:0000313" key="1">
    <source>
        <dbReference type="EMBL" id="PKU97265.1"/>
    </source>
</evidence>
<organism evidence="1 2">
    <name type="scientific">Bifidobacterium pseudolongum subsp. globosum</name>
    <dbReference type="NCBI Taxonomy" id="1690"/>
    <lineage>
        <taxon>Bacteria</taxon>
        <taxon>Bacillati</taxon>
        <taxon>Actinomycetota</taxon>
        <taxon>Actinomycetes</taxon>
        <taxon>Bifidobacteriales</taxon>
        <taxon>Bifidobacteriaceae</taxon>
        <taxon>Bifidobacterium</taxon>
    </lineage>
</organism>
<proteinExistence type="predicted"/>
<accession>A0A2N3QX27</accession>
<dbReference type="AlphaFoldDB" id="A0A2N3QX27"/>
<dbReference type="Proteomes" id="UP000233783">
    <property type="component" value="Unassembled WGS sequence"/>
</dbReference>
<dbReference type="CDD" id="cd00093">
    <property type="entry name" value="HTH_XRE"/>
    <property type="match status" value="1"/>
</dbReference>
<reference evidence="1 2" key="1">
    <citation type="submission" date="2017-10" db="EMBL/GenBank/DDBJ databases">
        <title>Bifidobacterium genomics.</title>
        <authorList>
            <person name="Lugli G.A."/>
            <person name="Milani C."/>
            <person name="Mancabelli L."/>
        </authorList>
    </citation>
    <scope>NUCLEOTIDE SEQUENCE [LARGE SCALE GENOMIC DNA]</scope>
    <source>
        <strain evidence="1 2">1744B</strain>
    </source>
</reference>
<dbReference type="InterPro" id="IPR001387">
    <property type="entry name" value="Cro/C1-type_HTH"/>
</dbReference>
<name>A0A2N3QX27_9BIFI</name>
<dbReference type="SUPFAM" id="SSF47413">
    <property type="entry name" value="lambda repressor-like DNA-binding domains"/>
    <property type="match status" value="1"/>
</dbReference>
<dbReference type="RefSeq" id="WP_101393412.1">
    <property type="nucleotide sequence ID" value="NZ_PCHB01000007.1"/>
</dbReference>
<dbReference type="Gene3D" id="1.10.260.40">
    <property type="entry name" value="lambda repressor-like DNA-binding domains"/>
    <property type="match status" value="1"/>
</dbReference>
<protein>
    <submittedName>
        <fullName evidence="1">Uncharacterized protein</fullName>
    </submittedName>
</protein>
<evidence type="ECO:0000313" key="2">
    <source>
        <dbReference type="Proteomes" id="UP000233783"/>
    </source>
</evidence>
<comment type="caution">
    <text evidence="1">The sequence shown here is derived from an EMBL/GenBank/DDBJ whole genome shotgun (WGS) entry which is preliminary data.</text>
</comment>